<keyword evidence="2" id="KW-1185">Reference proteome</keyword>
<accession>A0ABM8BIK9</accession>
<gene>
    <name evidence="1" type="ORF">KIM322_13970</name>
</gene>
<organism evidence="1 2">
    <name type="scientific">Lactobacillus xylocopicola</name>
    <dbReference type="NCBI Taxonomy" id="2976676"/>
    <lineage>
        <taxon>Bacteria</taxon>
        <taxon>Bacillati</taxon>
        <taxon>Bacillota</taxon>
        <taxon>Bacilli</taxon>
        <taxon>Lactobacillales</taxon>
        <taxon>Lactobacillaceae</taxon>
        <taxon>Lactobacillus</taxon>
    </lineage>
</organism>
<evidence type="ECO:0000313" key="1">
    <source>
        <dbReference type="EMBL" id="BDR61136.1"/>
    </source>
</evidence>
<reference evidence="1 2" key="1">
    <citation type="journal article" date="2023" name="Microbiol. Spectr.">
        <title>Symbiosis of Carpenter Bees with Uncharacterized Lactic Acid Bacteria Showing NAD Auxotrophy.</title>
        <authorList>
            <person name="Kawasaki S."/>
            <person name="Ozawa K."/>
            <person name="Mori T."/>
            <person name="Yamamoto A."/>
            <person name="Ito M."/>
            <person name="Ohkuma M."/>
            <person name="Sakamoto M."/>
            <person name="Matsutani M."/>
        </authorList>
    </citation>
    <scope>NUCLEOTIDE SEQUENCE [LARGE SCALE GENOMIC DNA]</scope>
    <source>
        <strain evidence="1 2">Kim32-2</strain>
    </source>
</reference>
<dbReference type="NCBIfam" id="NF041635">
    <property type="entry name" value="STM3941_fam"/>
    <property type="match status" value="1"/>
</dbReference>
<sequence>MIMFCFGEIFVIRQMLKGKKTVVKLTQVGFYDYSSAIATKNLLIPWSAVAKVENKKGILGDRYVSVYLKEPEEFLLQIPLISRIIIKINVKLGLGQFNLVLQTAQDYSNDQLVEQMNSLLAAANG</sequence>
<evidence type="ECO:0000313" key="2">
    <source>
        <dbReference type="Proteomes" id="UP001321741"/>
    </source>
</evidence>
<proteinExistence type="predicted"/>
<name>A0ABM8BIK9_9LACO</name>
<dbReference type="EMBL" id="AP026803">
    <property type="protein sequence ID" value="BDR61136.1"/>
    <property type="molecule type" value="Genomic_DNA"/>
</dbReference>
<dbReference type="InterPro" id="IPR048136">
    <property type="entry name" value="STM3941-like"/>
</dbReference>
<protein>
    <submittedName>
        <fullName evidence="1">Uncharacterized protein</fullName>
    </submittedName>
</protein>
<dbReference type="Proteomes" id="UP001321741">
    <property type="component" value="Chromosome"/>
</dbReference>